<dbReference type="Gene3D" id="2.115.10.20">
    <property type="entry name" value="Glycosyl hydrolase domain, family 43"/>
    <property type="match status" value="1"/>
</dbReference>
<dbReference type="InterPro" id="IPR001362">
    <property type="entry name" value="Glyco_hydro_32"/>
</dbReference>
<keyword evidence="4" id="KW-0326">Glycosidase</keyword>
<organism evidence="6 7">
    <name type="scientific">Candidatus Gallimonas intestinavium</name>
    <dbReference type="NCBI Taxonomy" id="2838603"/>
    <lineage>
        <taxon>Bacteria</taxon>
        <taxon>Bacillati</taxon>
        <taxon>Bacillota</taxon>
        <taxon>Clostridia</taxon>
        <taxon>Candidatus Gallimonas</taxon>
    </lineage>
</organism>
<reference evidence="6" key="2">
    <citation type="submission" date="2021-04" db="EMBL/GenBank/DDBJ databases">
        <authorList>
            <person name="Gilroy R."/>
        </authorList>
    </citation>
    <scope>NUCLEOTIDE SEQUENCE</scope>
    <source>
        <strain evidence="6">ChiW7-2402</strain>
    </source>
</reference>
<dbReference type="SMART" id="SM00640">
    <property type="entry name" value="Glyco_32"/>
    <property type="match status" value="1"/>
</dbReference>
<accession>A0A9D2K123</accession>
<dbReference type="Proteomes" id="UP000824102">
    <property type="component" value="Unassembled WGS sequence"/>
</dbReference>
<evidence type="ECO:0000256" key="2">
    <source>
        <dbReference type="ARBA" id="ARBA00012758"/>
    </source>
</evidence>
<evidence type="ECO:0000256" key="1">
    <source>
        <dbReference type="ARBA" id="ARBA00009902"/>
    </source>
</evidence>
<dbReference type="EC" id="3.2.1.26" evidence="2"/>
<dbReference type="PANTHER" id="PTHR43101">
    <property type="entry name" value="BETA-FRUCTOSIDASE"/>
    <property type="match status" value="1"/>
</dbReference>
<sequence length="367" mass="40761">KVGEKYYLFYTGHNDGRDIHETIMVAEGTSPTSFEKKEGWEIAPPAELGQKNDFRDPQAYYDETTDTITLTITAAQNDIGRVVKYTLNGDLSDPQYGGVIFTNPEEIVGDVWNLECSDTFRIGDKWYLTFSAQDGVLWYTSADTRYGVYEAEPKPLDGHLFYAAKSVTDGEDTYMVGWARRSESPSSTQDVRAWAGNLVAQKVVETEDGIVLAPLDAYLAADIQRTLLSESEVSPAAGEYVDSFTCQERYIVTGSFTFEGTGDFGFAFDYNGRKDRYKLVSFSPEQQAMTLSFNLGTTPITSVPVSLEAGRSYPFTYVQEGSVGILYLDGQAALTVRVYGVSGRAVKLYSEDGNVTFSDLKQFTYSY</sequence>
<dbReference type="InterPro" id="IPR051214">
    <property type="entry name" value="GH32_Enzymes"/>
</dbReference>
<keyword evidence="3" id="KW-0378">Hydrolase</keyword>
<gene>
    <name evidence="6" type="ORF">H9964_06480</name>
</gene>
<evidence type="ECO:0000313" key="7">
    <source>
        <dbReference type="Proteomes" id="UP000824102"/>
    </source>
</evidence>
<dbReference type="AlphaFoldDB" id="A0A9D2K123"/>
<dbReference type="Gene3D" id="2.60.120.560">
    <property type="entry name" value="Exo-inulinase, domain 1"/>
    <property type="match status" value="1"/>
</dbReference>
<feature type="non-terminal residue" evidence="6">
    <location>
        <position position="1"/>
    </location>
</feature>
<name>A0A9D2K123_9FIRM</name>
<evidence type="ECO:0000259" key="5">
    <source>
        <dbReference type="Pfam" id="PF00251"/>
    </source>
</evidence>
<dbReference type="PANTHER" id="PTHR43101:SF1">
    <property type="entry name" value="BETA-FRUCTOSIDASE"/>
    <property type="match status" value="1"/>
</dbReference>
<evidence type="ECO:0000256" key="3">
    <source>
        <dbReference type="ARBA" id="ARBA00022801"/>
    </source>
</evidence>
<evidence type="ECO:0000313" key="6">
    <source>
        <dbReference type="EMBL" id="HIZ73209.1"/>
    </source>
</evidence>
<dbReference type="SUPFAM" id="SSF75005">
    <property type="entry name" value="Arabinanase/levansucrase/invertase"/>
    <property type="match status" value="1"/>
</dbReference>
<proteinExistence type="inferred from homology"/>
<comment type="similarity">
    <text evidence="1">Belongs to the glycosyl hydrolase 32 family.</text>
</comment>
<dbReference type="InterPro" id="IPR023296">
    <property type="entry name" value="Glyco_hydro_beta-prop_sf"/>
</dbReference>
<feature type="domain" description="Glycosyl hydrolase family 32 N-terminal" evidence="5">
    <location>
        <begin position="4"/>
        <end position="208"/>
    </location>
</feature>
<dbReference type="InterPro" id="IPR013148">
    <property type="entry name" value="Glyco_hydro_32_N"/>
</dbReference>
<reference evidence="6" key="1">
    <citation type="journal article" date="2021" name="PeerJ">
        <title>Extensive microbial diversity within the chicken gut microbiome revealed by metagenomics and culture.</title>
        <authorList>
            <person name="Gilroy R."/>
            <person name="Ravi A."/>
            <person name="Getino M."/>
            <person name="Pursley I."/>
            <person name="Horton D.L."/>
            <person name="Alikhan N.F."/>
            <person name="Baker D."/>
            <person name="Gharbi K."/>
            <person name="Hall N."/>
            <person name="Watson M."/>
            <person name="Adriaenssens E.M."/>
            <person name="Foster-Nyarko E."/>
            <person name="Jarju S."/>
            <person name="Secka A."/>
            <person name="Antonio M."/>
            <person name="Oren A."/>
            <person name="Chaudhuri R.R."/>
            <person name="La Ragione R."/>
            <person name="Hildebrand F."/>
            <person name="Pallen M.J."/>
        </authorList>
    </citation>
    <scope>NUCLEOTIDE SEQUENCE</scope>
    <source>
        <strain evidence="6">ChiW7-2402</strain>
    </source>
</reference>
<dbReference type="Pfam" id="PF00251">
    <property type="entry name" value="Glyco_hydro_32N"/>
    <property type="match status" value="1"/>
</dbReference>
<dbReference type="EMBL" id="DXBB01000090">
    <property type="protein sequence ID" value="HIZ73209.1"/>
    <property type="molecule type" value="Genomic_DNA"/>
</dbReference>
<comment type="caution">
    <text evidence="6">The sequence shown here is derived from an EMBL/GenBank/DDBJ whole genome shotgun (WGS) entry which is preliminary data.</text>
</comment>
<evidence type="ECO:0000256" key="4">
    <source>
        <dbReference type="ARBA" id="ARBA00023295"/>
    </source>
</evidence>
<protein>
    <recommendedName>
        <fullName evidence="2">beta-fructofuranosidase</fullName>
        <ecNumber evidence="2">3.2.1.26</ecNumber>
    </recommendedName>
</protein>
<dbReference type="GO" id="GO:0004564">
    <property type="term" value="F:beta-fructofuranosidase activity"/>
    <property type="evidence" value="ECO:0007669"/>
    <property type="project" value="UniProtKB-EC"/>
</dbReference>
<dbReference type="GO" id="GO:0005975">
    <property type="term" value="P:carbohydrate metabolic process"/>
    <property type="evidence" value="ECO:0007669"/>
    <property type="project" value="InterPro"/>
</dbReference>